<sequence length="23" mass="2763">DRQSGDLHFALRADVWRSDRHPQ</sequence>
<gene>
    <name evidence="1" type="ORF">AVDCRST_MAG48-3704</name>
</gene>
<feature type="non-terminal residue" evidence="1">
    <location>
        <position position="23"/>
    </location>
</feature>
<organism evidence="1">
    <name type="scientific">uncultured Friedmanniella sp</name>
    <dbReference type="NCBI Taxonomy" id="335381"/>
    <lineage>
        <taxon>Bacteria</taxon>
        <taxon>Bacillati</taxon>
        <taxon>Actinomycetota</taxon>
        <taxon>Actinomycetes</taxon>
        <taxon>Propionibacteriales</taxon>
        <taxon>Nocardioidaceae</taxon>
        <taxon>Friedmanniella</taxon>
        <taxon>environmental samples</taxon>
    </lineage>
</organism>
<dbReference type="AlphaFoldDB" id="A0A6J4LWV2"/>
<reference evidence="1" key="1">
    <citation type="submission" date="2020-02" db="EMBL/GenBank/DDBJ databases">
        <authorList>
            <person name="Meier V. D."/>
        </authorList>
    </citation>
    <scope>NUCLEOTIDE SEQUENCE</scope>
    <source>
        <strain evidence="1">AVDCRST_MAG48</strain>
    </source>
</reference>
<dbReference type="EMBL" id="CADCTS010000516">
    <property type="protein sequence ID" value="CAA9342092.1"/>
    <property type="molecule type" value="Genomic_DNA"/>
</dbReference>
<protein>
    <submittedName>
        <fullName evidence="1">Uncharacterized protein</fullName>
    </submittedName>
</protein>
<name>A0A6J4LWV2_9ACTN</name>
<accession>A0A6J4LWV2</accession>
<feature type="non-terminal residue" evidence="1">
    <location>
        <position position="1"/>
    </location>
</feature>
<evidence type="ECO:0000313" key="1">
    <source>
        <dbReference type="EMBL" id="CAA9342092.1"/>
    </source>
</evidence>
<proteinExistence type="predicted"/>